<keyword evidence="10" id="KW-0915">Sodium</keyword>
<reference evidence="11" key="1">
    <citation type="submission" date="2023-01" db="EMBL/GenBank/DDBJ databases">
        <title>Comparative Genomic Analysis of the Clinically-Derived Winkia Strain NY0527 Provides Evidence into the Taxonomic Reassignment of Winkia neuii and Characterizes Their Virulence Traits.</title>
        <authorList>
            <person name="Cai X."/>
            <person name="Peng Y."/>
            <person name="Li M."/>
            <person name="Qiu Y."/>
            <person name="Wang Y."/>
            <person name="Xu L."/>
            <person name="Hou Q."/>
        </authorList>
    </citation>
    <scope>NUCLEOTIDE SEQUENCE</scope>
    <source>
        <strain evidence="11">NY0527</strain>
    </source>
</reference>
<evidence type="ECO:0000256" key="2">
    <source>
        <dbReference type="ARBA" id="ARBA00022475"/>
    </source>
</evidence>
<comment type="similarity">
    <text evidence="7 10">Belongs to the fluoride channel Fluc/FEX (TC 1.A.43) family.</text>
</comment>
<feature type="binding site" evidence="10">
    <location>
        <position position="99"/>
    </location>
    <ligand>
        <name>Na(+)</name>
        <dbReference type="ChEBI" id="CHEBI:29101"/>
        <note>structural</note>
    </ligand>
</feature>
<keyword evidence="10" id="KW-0813">Transport</keyword>
<protein>
    <recommendedName>
        <fullName evidence="10">Fluoride-specific ion channel FluC</fullName>
    </recommendedName>
</protein>
<proteinExistence type="inferred from homology"/>
<evidence type="ECO:0000256" key="9">
    <source>
        <dbReference type="ARBA" id="ARBA00049940"/>
    </source>
</evidence>
<evidence type="ECO:0000256" key="8">
    <source>
        <dbReference type="ARBA" id="ARBA00035585"/>
    </source>
</evidence>
<sequence length="153" mass="16401">MRFGKNPAIWHVWSLKNIALVATGGFFGTLARALFDLLEQNLPLDWLVVPWSTAIVNVLGAFLLGFIAGRAARARERRISSVFDKYYLLFGTGFMGSFTTFSSFALAMSNSAQGPSLSAIVEGGAIIALGLAAATSGLLCGQIGLSWLIRVRD</sequence>
<dbReference type="GO" id="GO:0062054">
    <property type="term" value="F:fluoride channel activity"/>
    <property type="evidence" value="ECO:0007669"/>
    <property type="project" value="UniProtKB-UniRule"/>
</dbReference>
<comment type="function">
    <text evidence="9 10">Fluoride-specific ion channel. Important for reducing fluoride concentration in the cell, thus reducing its toxicity.</text>
</comment>
<keyword evidence="4 10" id="KW-1133">Transmembrane helix</keyword>
<evidence type="ECO:0000256" key="6">
    <source>
        <dbReference type="ARBA" id="ARBA00023303"/>
    </source>
</evidence>
<gene>
    <name evidence="10" type="primary">fluC</name>
    <name evidence="10" type="synonym">crcB</name>
    <name evidence="11" type="ORF">PIG85_07500</name>
</gene>
<evidence type="ECO:0000256" key="7">
    <source>
        <dbReference type="ARBA" id="ARBA00035120"/>
    </source>
</evidence>
<dbReference type="EMBL" id="CP116394">
    <property type="protein sequence ID" value="WCE45496.1"/>
    <property type="molecule type" value="Genomic_DNA"/>
</dbReference>
<dbReference type="AlphaFoldDB" id="A0AB38XMA6"/>
<dbReference type="GO" id="GO:0046872">
    <property type="term" value="F:metal ion binding"/>
    <property type="evidence" value="ECO:0007669"/>
    <property type="project" value="UniProtKB-KW"/>
</dbReference>
<feature type="transmembrane region" description="Helical" evidence="10">
    <location>
        <begin position="12"/>
        <end position="35"/>
    </location>
</feature>
<keyword evidence="5 10" id="KW-0472">Membrane</keyword>
<keyword evidence="3 10" id="KW-0812">Transmembrane</keyword>
<organism evidence="11 12">
    <name type="scientific">Winkia neuii subsp. anitrata</name>
    <dbReference type="NCBI Taxonomy" id="29318"/>
    <lineage>
        <taxon>Bacteria</taxon>
        <taxon>Bacillati</taxon>
        <taxon>Actinomycetota</taxon>
        <taxon>Actinomycetes</taxon>
        <taxon>Actinomycetales</taxon>
        <taxon>Actinomycetaceae</taxon>
        <taxon>Winkia</taxon>
    </lineage>
</organism>
<feature type="binding site" evidence="10">
    <location>
        <position position="96"/>
    </location>
    <ligand>
        <name>Na(+)</name>
        <dbReference type="ChEBI" id="CHEBI:29101"/>
        <note>structural</note>
    </ligand>
</feature>
<name>A0AB38XMA6_9ACTO</name>
<dbReference type="InterPro" id="IPR003691">
    <property type="entry name" value="FluC"/>
</dbReference>
<comment type="activity regulation">
    <text evidence="10">Na(+) is not transported, but it plays an essential structural role and its presence is essential for fluoride channel function.</text>
</comment>
<comment type="catalytic activity">
    <reaction evidence="8">
        <text>fluoride(in) = fluoride(out)</text>
        <dbReference type="Rhea" id="RHEA:76159"/>
        <dbReference type="ChEBI" id="CHEBI:17051"/>
    </reaction>
    <physiologicalReaction direction="left-to-right" evidence="8">
        <dbReference type="Rhea" id="RHEA:76160"/>
    </physiologicalReaction>
</comment>
<dbReference type="HAMAP" id="MF_00454">
    <property type="entry name" value="FluC"/>
    <property type="match status" value="1"/>
</dbReference>
<dbReference type="KEGG" id="wne:PIG85_07500"/>
<dbReference type="RefSeq" id="WP_101485925.1">
    <property type="nucleotide sequence ID" value="NZ_CP116394.1"/>
</dbReference>
<dbReference type="Pfam" id="PF02537">
    <property type="entry name" value="CRCB"/>
    <property type="match status" value="1"/>
</dbReference>
<evidence type="ECO:0000256" key="4">
    <source>
        <dbReference type="ARBA" id="ARBA00022989"/>
    </source>
</evidence>
<evidence type="ECO:0000313" key="11">
    <source>
        <dbReference type="EMBL" id="WCE45496.1"/>
    </source>
</evidence>
<keyword evidence="2 10" id="KW-1003">Cell membrane</keyword>
<keyword evidence="10" id="KW-0406">Ion transport</keyword>
<dbReference type="GO" id="GO:0005886">
    <property type="term" value="C:plasma membrane"/>
    <property type="evidence" value="ECO:0007669"/>
    <property type="project" value="UniProtKB-SubCell"/>
</dbReference>
<evidence type="ECO:0000313" key="12">
    <source>
        <dbReference type="Proteomes" id="UP001211044"/>
    </source>
</evidence>
<dbReference type="Proteomes" id="UP001211044">
    <property type="component" value="Chromosome"/>
</dbReference>
<feature type="transmembrane region" description="Helical" evidence="10">
    <location>
        <begin position="126"/>
        <end position="149"/>
    </location>
</feature>
<keyword evidence="10" id="KW-0479">Metal-binding</keyword>
<evidence type="ECO:0000256" key="5">
    <source>
        <dbReference type="ARBA" id="ARBA00023136"/>
    </source>
</evidence>
<feature type="transmembrane region" description="Helical" evidence="10">
    <location>
        <begin position="87"/>
        <end position="106"/>
    </location>
</feature>
<evidence type="ECO:0000256" key="3">
    <source>
        <dbReference type="ARBA" id="ARBA00022692"/>
    </source>
</evidence>
<evidence type="ECO:0000256" key="1">
    <source>
        <dbReference type="ARBA" id="ARBA00004651"/>
    </source>
</evidence>
<keyword evidence="6 10" id="KW-0407">Ion channel</keyword>
<evidence type="ECO:0000256" key="10">
    <source>
        <dbReference type="HAMAP-Rule" id="MF_00454"/>
    </source>
</evidence>
<dbReference type="GO" id="GO:0140114">
    <property type="term" value="P:cellular detoxification of fluoride"/>
    <property type="evidence" value="ECO:0007669"/>
    <property type="project" value="UniProtKB-UniRule"/>
</dbReference>
<comment type="subcellular location">
    <subcellularLocation>
        <location evidence="1 10">Cell membrane</location>
        <topology evidence="1 10">Multi-pass membrane protein</topology>
    </subcellularLocation>
</comment>
<accession>A0AB38XMA6</accession>
<feature type="transmembrane region" description="Helical" evidence="10">
    <location>
        <begin position="47"/>
        <end position="67"/>
    </location>
</feature>